<gene>
    <name evidence="6" type="ORF">CI109_105035</name>
</gene>
<evidence type="ECO:0000259" key="5">
    <source>
        <dbReference type="Pfam" id="PF14698"/>
    </source>
</evidence>
<dbReference type="InterPro" id="IPR024083">
    <property type="entry name" value="Fumarase/histidase_N"/>
</dbReference>
<dbReference type="GO" id="GO:0042450">
    <property type="term" value="P:L-arginine biosynthetic process via ornithine"/>
    <property type="evidence" value="ECO:0007669"/>
    <property type="project" value="InterPro"/>
</dbReference>
<dbReference type="InterPro" id="IPR000362">
    <property type="entry name" value="Fumarate_lyase_fam"/>
</dbReference>
<dbReference type="InterPro" id="IPR009049">
    <property type="entry name" value="Argininosuccinate_lyase"/>
</dbReference>
<keyword evidence="7" id="KW-1185">Reference proteome</keyword>
<evidence type="ECO:0000313" key="6">
    <source>
        <dbReference type="EMBL" id="WWD20559.1"/>
    </source>
</evidence>
<dbReference type="SUPFAM" id="SSF48557">
    <property type="entry name" value="L-aspartase-like"/>
    <property type="match status" value="1"/>
</dbReference>
<dbReference type="Proteomes" id="UP000322225">
    <property type="component" value="Chromosome 9"/>
</dbReference>
<dbReference type="InterPro" id="IPR022761">
    <property type="entry name" value="Fumarate_lyase_N"/>
</dbReference>
<evidence type="ECO:0000256" key="1">
    <source>
        <dbReference type="ARBA" id="ARBA00010755"/>
    </source>
</evidence>
<dbReference type="GeneID" id="43589664"/>
<accession>A0A5M6BWP8</accession>
<sequence length="525" mass="57860">MPIAVPTPQLNSATPSTTMKANGHANHNSHEAVAFTEARLASGPHPLQLKYDSLPQLERETREFDQYIRIDLAHLVMLAEQDILSPTHARQLFPALLEIRARGVDAVAIDPAQGTLLLQVEGELVKRLGEDVAGRLHTARSRIDQGATARRMYKREKLIVVMQNNITLQGILISTAEKYVDTIMPTYTHMQQAQPSTFGHYLLSIASRLHDDFVRCASAMQRVNKNPLGGVGLAGTSWPINRDRTAGLLGFEGLINNSKLAREAYYAAEIASCLSFTMATLNDLATDLHIWSSTEFGMVELDDSFCSTSSIFPQKKNPVCLEVIKLAAGAAINWGGSALAAFRCEGTGDQAMRTVPLLDEAFETTKGMLELAGGIIETIIVKDRRMAEILQKSWCTTSNLADVLVREKGLSYRQAHHAVARLVRLCEVGQVARDQVTPDLLQQASMETLGRSLKMGKEELLATLDPVEFVKTRISRGAPGPIEVRRLVEESRDDVQEDEAWLSELKARLVSAEVELQKAIEEIMA</sequence>
<feature type="domain" description="Fumarate lyase N-terminal" evidence="4">
    <location>
        <begin position="80"/>
        <end position="330"/>
    </location>
</feature>
<evidence type="ECO:0000256" key="2">
    <source>
        <dbReference type="ARBA" id="ARBA00032749"/>
    </source>
</evidence>
<feature type="domain" description="Argininosuccinate lyase C-terminal" evidence="5">
    <location>
        <begin position="395"/>
        <end position="471"/>
    </location>
</feature>
<dbReference type="GO" id="GO:0004056">
    <property type="term" value="F:argininosuccinate lyase activity"/>
    <property type="evidence" value="ECO:0007669"/>
    <property type="project" value="InterPro"/>
</dbReference>
<name>A0A5M6BWP8_9TREE</name>
<dbReference type="PRINTS" id="PR00145">
    <property type="entry name" value="ARGSUCLYASE"/>
</dbReference>
<organism evidence="6 7">
    <name type="scientific">Kwoniella shandongensis</name>
    <dbReference type="NCBI Taxonomy" id="1734106"/>
    <lineage>
        <taxon>Eukaryota</taxon>
        <taxon>Fungi</taxon>
        <taxon>Dikarya</taxon>
        <taxon>Basidiomycota</taxon>
        <taxon>Agaricomycotina</taxon>
        <taxon>Tremellomycetes</taxon>
        <taxon>Tremellales</taxon>
        <taxon>Cryptococcaceae</taxon>
        <taxon>Kwoniella</taxon>
    </lineage>
</organism>
<dbReference type="PRINTS" id="PR00149">
    <property type="entry name" value="FUMRATELYASE"/>
</dbReference>
<dbReference type="OrthoDB" id="2561043at2759"/>
<dbReference type="CDD" id="cd01359">
    <property type="entry name" value="Argininosuccinate_lyase"/>
    <property type="match status" value="1"/>
</dbReference>
<dbReference type="EMBL" id="CP144059">
    <property type="protein sequence ID" value="WWD20559.1"/>
    <property type="molecule type" value="Genomic_DNA"/>
</dbReference>
<keyword evidence="6" id="KW-0456">Lyase</keyword>
<dbReference type="InterPro" id="IPR008948">
    <property type="entry name" value="L-Aspartase-like"/>
</dbReference>
<dbReference type="KEGG" id="ksn:43589664"/>
<evidence type="ECO:0000313" key="7">
    <source>
        <dbReference type="Proteomes" id="UP000322225"/>
    </source>
</evidence>
<dbReference type="Gene3D" id="1.10.40.30">
    <property type="entry name" value="Fumarase/aspartase (C-terminal domain)"/>
    <property type="match status" value="1"/>
</dbReference>
<comment type="similarity">
    <text evidence="1">Belongs to the lyase 1 family. Argininosuccinate lyase subfamily.</text>
</comment>
<dbReference type="Gene3D" id="1.20.200.10">
    <property type="entry name" value="Fumarase/aspartase (Central domain)"/>
    <property type="match status" value="1"/>
</dbReference>
<reference evidence="6" key="1">
    <citation type="submission" date="2017-08" db="EMBL/GenBank/DDBJ databases">
        <authorList>
            <person name="Cuomo C."/>
            <person name="Billmyre B."/>
            <person name="Heitman J."/>
        </authorList>
    </citation>
    <scope>NUCLEOTIDE SEQUENCE</scope>
    <source>
        <strain evidence="6">CBS 12478</strain>
    </source>
</reference>
<dbReference type="RefSeq" id="XP_031860234.1">
    <property type="nucleotide sequence ID" value="XM_032005515.1"/>
</dbReference>
<dbReference type="GO" id="GO:0005829">
    <property type="term" value="C:cytosol"/>
    <property type="evidence" value="ECO:0007669"/>
    <property type="project" value="TreeGrafter"/>
</dbReference>
<dbReference type="PANTHER" id="PTHR43814">
    <property type="entry name" value="ARGININOSUCCINATE LYASE"/>
    <property type="match status" value="1"/>
</dbReference>
<dbReference type="PANTHER" id="PTHR43814:SF1">
    <property type="entry name" value="ARGININOSUCCINATE LYASE"/>
    <property type="match status" value="1"/>
</dbReference>
<feature type="region of interest" description="Disordered" evidence="3">
    <location>
        <begin position="1"/>
        <end position="25"/>
    </location>
</feature>
<protein>
    <recommendedName>
        <fullName evidence="2">Arginosuccinase</fullName>
    </recommendedName>
</protein>
<evidence type="ECO:0000256" key="3">
    <source>
        <dbReference type="SAM" id="MobiDB-lite"/>
    </source>
</evidence>
<reference evidence="6" key="2">
    <citation type="submission" date="2024-01" db="EMBL/GenBank/DDBJ databases">
        <title>Comparative genomics of Cryptococcus and Kwoniella reveals pathogenesis evolution and contrasting modes of karyotype evolution via chromosome fusion or intercentromeric recombination.</title>
        <authorList>
            <person name="Coelho M.A."/>
            <person name="David-Palma M."/>
            <person name="Shea T."/>
            <person name="Bowers K."/>
            <person name="McGinley-Smith S."/>
            <person name="Mohammad A.W."/>
            <person name="Gnirke A."/>
            <person name="Yurkov A.M."/>
            <person name="Nowrousian M."/>
            <person name="Sun S."/>
            <person name="Cuomo C.A."/>
            <person name="Heitman J."/>
        </authorList>
    </citation>
    <scope>NUCLEOTIDE SEQUENCE</scope>
    <source>
        <strain evidence="6">CBS 12478</strain>
    </source>
</reference>
<dbReference type="Pfam" id="PF00206">
    <property type="entry name" value="Lyase_1"/>
    <property type="match status" value="1"/>
</dbReference>
<dbReference type="AlphaFoldDB" id="A0A5M6BWP8"/>
<dbReference type="Gene3D" id="1.10.275.10">
    <property type="entry name" value="Fumarase/aspartase (N-terminal domain)"/>
    <property type="match status" value="1"/>
</dbReference>
<dbReference type="NCBIfam" id="TIGR00838">
    <property type="entry name" value="argH"/>
    <property type="match status" value="1"/>
</dbReference>
<proteinExistence type="inferred from homology"/>
<dbReference type="InterPro" id="IPR029419">
    <property type="entry name" value="Arg_succ_lyase_C"/>
</dbReference>
<evidence type="ECO:0000259" key="4">
    <source>
        <dbReference type="Pfam" id="PF00206"/>
    </source>
</evidence>
<feature type="compositionally biased region" description="Polar residues" evidence="3">
    <location>
        <begin position="8"/>
        <end position="20"/>
    </location>
</feature>
<dbReference type="Pfam" id="PF14698">
    <property type="entry name" value="ASL_C2"/>
    <property type="match status" value="1"/>
</dbReference>